<proteinExistence type="predicted"/>
<accession>A0A9P0VRS9</accession>
<evidence type="ECO:0000313" key="6">
    <source>
        <dbReference type="EMBL" id="CAH2018280.1"/>
    </source>
</evidence>
<organism evidence="6 7">
    <name type="scientific">Acanthoscelides obtectus</name>
    <name type="common">Bean weevil</name>
    <name type="synonym">Bruchus obtectus</name>
    <dbReference type="NCBI Taxonomy" id="200917"/>
    <lineage>
        <taxon>Eukaryota</taxon>
        <taxon>Metazoa</taxon>
        <taxon>Ecdysozoa</taxon>
        <taxon>Arthropoda</taxon>
        <taxon>Hexapoda</taxon>
        <taxon>Insecta</taxon>
        <taxon>Pterygota</taxon>
        <taxon>Neoptera</taxon>
        <taxon>Endopterygota</taxon>
        <taxon>Coleoptera</taxon>
        <taxon>Polyphaga</taxon>
        <taxon>Cucujiformia</taxon>
        <taxon>Chrysomeloidea</taxon>
        <taxon>Chrysomelidae</taxon>
        <taxon>Bruchinae</taxon>
        <taxon>Bruchini</taxon>
        <taxon>Acanthoscelides</taxon>
    </lineage>
</organism>
<evidence type="ECO:0000313" key="2">
    <source>
        <dbReference type="EMBL" id="CAH2015560.1"/>
    </source>
</evidence>
<dbReference type="EMBL" id="CAKOFQ010009693">
    <property type="protein sequence ID" value="CAH2018280.1"/>
    <property type="molecule type" value="Genomic_DNA"/>
</dbReference>
<evidence type="ECO:0000313" key="4">
    <source>
        <dbReference type="EMBL" id="CAH2016285.1"/>
    </source>
</evidence>
<evidence type="ECO:0000313" key="3">
    <source>
        <dbReference type="EMBL" id="CAH2015596.1"/>
    </source>
</evidence>
<dbReference type="EMBL" id="CAKOFQ010008665">
    <property type="protein sequence ID" value="CAH2015326.1"/>
    <property type="molecule type" value="Genomic_DNA"/>
</dbReference>
<keyword evidence="7" id="KW-1185">Reference proteome</keyword>
<gene>
    <name evidence="1" type="ORF">ACAOBT_LOCUS34689</name>
    <name evidence="2" type="ORF">ACAOBT_LOCUS34822</name>
    <name evidence="3" type="ORF">ACAOBT_LOCUS34844</name>
    <name evidence="4" type="ORF">ACAOBT_LOCUS35267</name>
    <name evidence="5" type="ORF">ACAOBT_LOCUS35338</name>
    <name evidence="6" type="ORF">ACAOBT_LOCUS36533</name>
</gene>
<dbReference type="EMBL" id="CAKOFQ010008716">
    <property type="protein sequence ID" value="CAH2015596.1"/>
    <property type="molecule type" value="Genomic_DNA"/>
</dbReference>
<reference evidence="6" key="1">
    <citation type="submission" date="2022-03" db="EMBL/GenBank/DDBJ databases">
        <authorList>
            <person name="Sayadi A."/>
        </authorList>
    </citation>
    <scope>NUCLEOTIDE SEQUENCE</scope>
</reference>
<dbReference type="Proteomes" id="UP001152888">
    <property type="component" value="Unassembled WGS sequence"/>
</dbReference>
<evidence type="ECO:0000313" key="1">
    <source>
        <dbReference type="EMBL" id="CAH2015326.1"/>
    </source>
</evidence>
<dbReference type="AlphaFoldDB" id="A0A9P0VRS9"/>
<dbReference type="EMBL" id="CAKOFQ010008712">
    <property type="protein sequence ID" value="CAH2015560.1"/>
    <property type="molecule type" value="Genomic_DNA"/>
</dbReference>
<dbReference type="EMBL" id="CAKOFQ010008860">
    <property type="protein sequence ID" value="CAH2016285.1"/>
    <property type="molecule type" value="Genomic_DNA"/>
</dbReference>
<evidence type="ECO:0000313" key="7">
    <source>
        <dbReference type="Proteomes" id="UP001152888"/>
    </source>
</evidence>
<dbReference type="OrthoDB" id="6787746at2759"/>
<protein>
    <submittedName>
        <fullName evidence="6">Uncharacterized protein</fullName>
    </submittedName>
</protein>
<evidence type="ECO:0000313" key="5">
    <source>
        <dbReference type="EMBL" id="CAH2016405.1"/>
    </source>
</evidence>
<dbReference type="EMBL" id="CAKOFQ010008889">
    <property type="protein sequence ID" value="CAH2016405.1"/>
    <property type="molecule type" value="Genomic_DNA"/>
</dbReference>
<name>A0A9P0VRS9_ACAOB</name>
<sequence>MTRNPFVVNEEFLKIKADSSMKDDFHLLALEKFWIKRLPVNSTLASLALRILKLNGEIVLMSIAT</sequence>
<comment type="caution">
    <text evidence="6">The sequence shown here is derived from an EMBL/GenBank/DDBJ whole genome shotgun (WGS) entry which is preliminary data.</text>
</comment>